<sequence>MNLKNLNNSHPKPKTQKIQDIIYLKPSQLKTQCIQCTGNPIKLLNDLKPKIT</sequence>
<organism evidence="1">
    <name type="scientific">Rhizophora mucronata</name>
    <name type="common">Asiatic mangrove</name>
    <dbReference type="NCBI Taxonomy" id="61149"/>
    <lineage>
        <taxon>Eukaryota</taxon>
        <taxon>Viridiplantae</taxon>
        <taxon>Streptophyta</taxon>
        <taxon>Embryophyta</taxon>
        <taxon>Tracheophyta</taxon>
        <taxon>Spermatophyta</taxon>
        <taxon>Magnoliopsida</taxon>
        <taxon>eudicotyledons</taxon>
        <taxon>Gunneridae</taxon>
        <taxon>Pentapetalae</taxon>
        <taxon>rosids</taxon>
        <taxon>fabids</taxon>
        <taxon>Malpighiales</taxon>
        <taxon>Rhizophoraceae</taxon>
        <taxon>Rhizophora</taxon>
    </lineage>
</organism>
<dbReference type="AlphaFoldDB" id="A0A2P2PDW2"/>
<protein>
    <submittedName>
        <fullName evidence="1">Uncharacterized protein</fullName>
    </submittedName>
</protein>
<name>A0A2P2PDW2_RHIMU</name>
<proteinExistence type="predicted"/>
<accession>A0A2P2PDW2</accession>
<dbReference type="EMBL" id="GGEC01072431">
    <property type="protein sequence ID" value="MBX52915.1"/>
    <property type="molecule type" value="Transcribed_RNA"/>
</dbReference>
<reference evidence="1" key="1">
    <citation type="submission" date="2018-02" db="EMBL/GenBank/DDBJ databases">
        <title>Rhizophora mucronata_Transcriptome.</title>
        <authorList>
            <person name="Meera S.P."/>
            <person name="Sreeshan A."/>
            <person name="Augustine A."/>
        </authorList>
    </citation>
    <scope>NUCLEOTIDE SEQUENCE</scope>
    <source>
        <tissue evidence="1">Leaf</tissue>
    </source>
</reference>
<evidence type="ECO:0000313" key="1">
    <source>
        <dbReference type="EMBL" id="MBX52915.1"/>
    </source>
</evidence>